<evidence type="ECO:0000313" key="7">
    <source>
        <dbReference type="EMBL" id="MCK7613938.1"/>
    </source>
</evidence>
<proteinExistence type="predicted"/>
<dbReference type="PANTHER" id="PTHR11455">
    <property type="entry name" value="CRYPTOCHROME"/>
    <property type="match status" value="1"/>
</dbReference>
<evidence type="ECO:0000259" key="6">
    <source>
        <dbReference type="PROSITE" id="PS51645"/>
    </source>
</evidence>
<dbReference type="Pfam" id="PF03441">
    <property type="entry name" value="FAD_binding_7"/>
    <property type="match status" value="1"/>
</dbReference>
<dbReference type="InterPro" id="IPR006050">
    <property type="entry name" value="DNA_photolyase_N"/>
</dbReference>
<gene>
    <name evidence="7" type="ORF">M0H32_17355</name>
</gene>
<comment type="caution">
    <text evidence="7">The sequence shown here is derived from an EMBL/GenBank/DDBJ whole genome shotgun (WGS) entry which is preliminary data.</text>
</comment>
<evidence type="ECO:0000256" key="2">
    <source>
        <dbReference type="ARBA" id="ARBA00001974"/>
    </source>
</evidence>
<evidence type="ECO:0000256" key="5">
    <source>
        <dbReference type="SAM" id="MobiDB-lite"/>
    </source>
</evidence>
<dbReference type="InterPro" id="IPR005101">
    <property type="entry name" value="Cryptochr/Photolyase_FAD-bd"/>
</dbReference>
<feature type="domain" description="Photolyase/cryptochrome alpha/beta" evidence="6">
    <location>
        <begin position="4"/>
        <end position="133"/>
    </location>
</feature>
<keyword evidence="3" id="KW-0285">Flavoprotein</keyword>
<dbReference type="Pfam" id="PF00875">
    <property type="entry name" value="DNA_photolyase"/>
    <property type="match status" value="1"/>
</dbReference>
<feature type="region of interest" description="Disordered" evidence="5">
    <location>
        <begin position="475"/>
        <end position="518"/>
    </location>
</feature>
<evidence type="ECO:0000256" key="3">
    <source>
        <dbReference type="ARBA" id="ARBA00022630"/>
    </source>
</evidence>
<dbReference type="InterPro" id="IPR002081">
    <property type="entry name" value="Cryptochrome/DNA_photolyase_1"/>
</dbReference>
<dbReference type="Gene3D" id="1.25.40.80">
    <property type="match status" value="1"/>
</dbReference>
<evidence type="ECO:0000313" key="8">
    <source>
        <dbReference type="Proteomes" id="UP001431221"/>
    </source>
</evidence>
<keyword evidence="4" id="KW-0274">FAD</keyword>
<dbReference type="InterPro" id="IPR036134">
    <property type="entry name" value="Crypto/Photolyase_FAD-like_sf"/>
</dbReference>
<dbReference type="PROSITE" id="PS51645">
    <property type="entry name" value="PHR_CRY_ALPHA_BETA"/>
    <property type="match status" value="1"/>
</dbReference>
<dbReference type="Gene3D" id="1.10.579.10">
    <property type="entry name" value="DNA Cyclobutane Dipyrimidine Photolyase, subunit A, domain 3"/>
    <property type="match status" value="1"/>
</dbReference>
<reference evidence="7" key="1">
    <citation type="submission" date="2022-04" db="EMBL/GenBank/DDBJ databases">
        <title>Roseibium sp. CAU 1639 isolated from mud.</title>
        <authorList>
            <person name="Kim W."/>
        </authorList>
    </citation>
    <scope>NUCLEOTIDE SEQUENCE</scope>
    <source>
        <strain evidence="7">CAU 1639</strain>
    </source>
</reference>
<name>A0ABT0GWW7_9HYPH</name>
<dbReference type="PANTHER" id="PTHR11455:SF9">
    <property type="entry name" value="CRYPTOCHROME CIRCADIAN CLOCK 5 ISOFORM X1"/>
    <property type="match status" value="1"/>
</dbReference>
<dbReference type="RefSeq" id="WP_248156232.1">
    <property type="nucleotide sequence ID" value="NZ_JALNMJ010000012.1"/>
</dbReference>
<dbReference type="SUPFAM" id="SSF52425">
    <property type="entry name" value="Cryptochrome/photolyase, N-terminal domain"/>
    <property type="match status" value="1"/>
</dbReference>
<evidence type="ECO:0000256" key="4">
    <source>
        <dbReference type="ARBA" id="ARBA00022827"/>
    </source>
</evidence>
<dbReference type="EMBL" id="JALNMJ010000012">
    <property type="protein sequence ID" value="MCK7613938.1"/>
    <property type="molecule type" value="Genomic_DNA"/>
</dbReference>
<dbReference type="Proteomes" id="UP001431221">
    <property type="component" value="Unassembled WGS sequence"/>
</dbReference>
<evidence type="ECO:0000256" key="1">
    <source>
        <dbReference type="ARBA" id="ARBA00001932"/>
    </source>
</evidence>
<organism evidence="7 8">
    <name type="scientific">Roseibium sediminicola</name>
    <dbReference type="NCBI Taxonomy" id="2933272"/>
    <lineage>
        <taxon>Bacteria</taxon>
        <taxon>Pseudomonadati</taxon>
        <taxon>Pseudomonadota</taxon>
        <taxon>Alphaproteobacteria</taxon>
        <taxon>Hyphomicrobiales</taxon>
        <taxon>Stappiaceae</taxon>
        <taxon>Roseibium</taxon>
    </lineage>
</organism>
<comment type="cofactor">
    <cofactor evidence="2">
        <name>FAD</name>
        <dbReference type="ChEBI" id="CHEBI:57692"/>
    </cofactor>
</comment>
<dbReference type="InterPro" id="IPR036155">
    <property type="entry name" value="Crypto/Photolyase_N_sf"/>
</dbReference>
<dbReference type="SUPFAM" id="SSF48173">
    <property type="entry name" value="Cryptochrome/photolyase FAD-binding domain"/>
    <property type="match status" value="1"/>
</dbReference>
<keyword evidence="8" id="KW-1185">Reference proteome</keyword>
<protein>
    <submittedName>
        <fullName evidence="7">DNA photolyase family protein</fullName>
    </submittedName>
</protein>
<comment type="cofactor">
    <cofactor evidence="1">
        <name>(6R)-5,10-methylene-5,6,7,8-tetrahydrofolate</name>
        <dbReference type="ChEBI" id="CHEBI:15636"/>
    </cofactor>
</comment>
<dbReference type="InterPro" id="IPR014729">
    <property type="entry name" value="Rossmann-like_a/b/a_fold"/>
</dbReference>
<sequence length="518" mass="58998">MQDPVHIVWFKKDLRVQDHAPLKRATLRGPVLPLYVVEPELWRQPDMAGRQFDFLTECLASLQQDLAERGQPLIVRTGRVTDILADIADRFAIGGLWSHEETGNEWTFQRDLAVAAWCRERGIAWTECRQTGVIRRLKSRDGWAGRWDSFMAEPFIDPPRLAPLGGLETDPIPAAKDLALAPDPCPGRQSGGRQDAMDTLESFLFRRGKPYRTAMSTPVRAFDACSRLSPHLAFGTLSLREVAHSTWARQRELKEQDFPGRTTWQGALRSFSGRLHWHCHFMQKLEDEPRLEFENLHRAYDGLRPKEPDRARLDAWRKGETGLPFVDASMRALRATGWMNFRMRSMLMAVASYHLWLDWRAPGLHLARMFTDYEPGIHWPQVQMQSGTTGINTIRIYNPVKQGLDQDPSGDFVRRWVPELKDIDSTHLHEPWKADNAGKVLGKAYPFPIVDHLSAAKEAREKVWAVRKGQAFRGTAAGIQSKHGSRKSGIPMRGQEKRRRRSGKPADPNQADLFGGPS</sequence>
<accession>A0ABT0GWW7</accession>
<dbReference type="Gene3D" id="3.40.50.620">
    <property type="entry name" value="HUPs"/>
    <property type="match status" value="1"/>
</dbReference>